<dbReference type="EMBL" id="JAAGRQ010000047">
    <property type="protein sequence ID" value="NDY57400.1"/>
    <property type="molecule type" value="Genomic_DNA"/>
</dbReference>
<dbReference type="AlphaFoldDB" id="A0A7K3NMI2"/>
<dbReference type="Pfam" id="PF08873">
    <property type="entry name" value="Phage_Mu_Gp37"/>
    <property type="match status" value="1"/>
</dbReference>
<keyword evidence="2" id="KW-1185">Reference proteome</keyword>
<sequence>MSTPYEITAVEDTILAALAPLRASHGVRQVEPYNGDLDPERLAAAVQQWPALLTFYVGGPRADLGQRRIETMGFVVLVCAKHAGDQAKARRGGTGSPGSYPLLRAASALLEGKTLLPGMFPVAVTGVASELQGGGMSVYSLQIEIDQPYLVAG</sequence>
<proteinExistence type="predicted"/>
<dbReference type="Proteomes" id="UP000469724">
    <property type="component" value="Unassembled WGS sequence"/>
</dbReference>
<dbReference type="InterPro" id="IPR014972">
    <property type="entry name" value="Phage_Mu_Gp37"/>
</dbReference>
<gene>
    <name evidence="1" type="ORF">G3N56_11675</name>
</gene>
<evidence type="ECO:0000313" key="1">
    <source>
        <dbReference type="EMBL" id="NDY57400.1"/>
    </source>
</evidence>
<organism evidence="1 2">
    <name type="scientific">Desulfolutivibrio sulfodismutans</name>
    <dbReference type="NCBI Taxonomy" id="63561"/>
    <lineage>
        <taxon>Bacteria</taxon>
        <taxon>Pseudomonadati</taxon>
        <taxon>Thermodesulfobacteriota</taxon>
        <taxon>Desulfovibrionia</taxon>
        <taxon>Desulfovibrionales</taxon>
        <taxon>Desulfovibrionaceae</taxon>
        <taxon>Desulfolutivibrio</taxon>
    </lineage>
</organism>
<comment type="caution">
    <text evidence="1">The sequence shown here is derived from an EMBL/GenBank/DDBJ whole genome shotgun (WGS) entry which is preliminary data.</text>
</comment>
<reference evidence="1 2" key="1">
    <citation type="submission" date="2020-02" db="EMBL/GenBank/DDBJ databases">
        <title>Comparative genomics of sulfur disproportionating microorganisms.</title>
        <authorList>
            <person name="Ward L.M."/>
            <person name="Bertran E."/>
            <person name="Johnston D.T."/>
        </authorList>
    </citation>
    <scope>NUCLEOTIDE SEQUENCE [LARGE SCALE GENOMIC DNA]</scope>
    <source>
        <strain evidence="1 2">DSM 3696</strain>
    </source>
</reference>
<evidence type="ECO:0000313" key="2">
    <source>
        <dbReference type="Proteomes" id="UP000469724"/>
    </source>
</evidence>
<protein>
    <submittedName>
        <fullName evidence="1">DUF1834 family protein</fullName>
    </submittedName>
</protein>
<name>A0A7K3NMI2_9BACT</name>
<dbReference type="RefSeq" id="WP_163302441.1">
    <property type="nucleotide sequence ID" value="NZ_JAAGRQ010000047.1"/>
</dbReference>
<accession>A0A7K3NMI2</accession>